<evidence type="ECO:0000256" key="1">
    <source>
        <dbReference type="SAM" id="Phobius"/>
    </source>
</evidence>
<dbReference type="EMBL" id="CAJNOQ010045003">
    <property type="protein sequence ID" value="CAF1635012.1"/>
    <property type="molecule type" value="Genomic_DNA"/>
</dbReference>
<keyword evidence="1" id="KW-0812">Transmembrane</keyword>
<keyword evidence="1" id="KW-0472">Membrane</keyword>
<dbReference type="Proteomes" id="UP000681722">
    <property type="component" value="Unassembled WGS sequence"/>
</dbReference>
<organism evidence="2 4">
    <name type="scientific">Didymodactylos carnosus</name>
    <dbReference type="NCBI Taxonomy" id="1234261"/>
    <lineage>
        <taxon>Eukaryota</taxon>
        <taxon>Metazoa</taxon>
        <taxon>Spiralia</taxon>
        <taxon>Gnathifera</taxon>
        <taxon>Rotifera</taxon>
        <taxon>Eurotatoria</taxon>
        <taxon>Bdelloidea</taxon>
        <taxon>Philodinida</taxon>
        <taxon>Philodinidae</taxon>
        <taxon>Didymodactylos</taxon>
    </lineage>
</organism>
<keyword evidence="4" id="KW-1185">Reference proteome</keyword>
<dbReference type="OrthoDB" id="10027093at2759"/>
<feature type="non-terminal residue" evidence="2">
    <location>
        <position position="33"/>
    </location>
</feature>
<proteinExistence type="predicted"/>
<gene>
    <name evidence="2" type="ORF">GPM918_LOCUS44594</name>
    <name evidence="3" type="ORF">SRO942_LOCUS46521</name>
</gene>
<dbReference type="Proteomes" id="UP000663829">
    <property type="component" value="Unassembled WGS sequence"/>
</dbReference>
<evidence type="ECO:0000313" key="3">
    <source>
        <dbReference type="EMBL" id="CAF4539268.1"/>
    </source>
</evidence>
<comment type="caution">
    <text evidence="2">The sequence shown here is derived from an EMBL/GenBank/DDBJ whole genome shotgun (WGS) entry which is preliminary data.</text>
</comment>
<name>A0A816DB90_9BILA</name>
<accession>A0A816DB90</accession>
<evidence type="ECO:0000313" key="2">
    <source>
        <dbReference type="EMBL" id="CAF1635012.1"/>
    </source>
</evidence>
<sequence length="33" mass="3555">MSSWAVPEKSAAWSRTEFIVTGILSIALVVFGT</sequence>
<evidence type="ECO:0000313" key="4">
    <source>
        <dbReference type="Proteomes" id="UP000663829"/>
    </source>
</evidence>
<protein>
    <submittedName>
        <fullName evidence="2">Uncharacterized protein</fullName>
    </submittedName>
</protein>
<reference evidence="2" key="1">
    <citation type="submission" date="2021-02" db="EMBL/GenBank/DDBJ databases">
        <authorList>
            <person name="Nowell W R."/>
        </authorList>
    </citation>
    <scope>NUCLEOTIDE SEQUENCE</scope>
</reference>
<dbReference type="AlphaFoldDB" id="A0A816DB90"/>
<feature type="transmembrane region" description="Helical" evidence="1">
    <location>
        <begin position="12"/>
        <end position="31"/>
    </location>
</feature>
<keyword evidence="1" id="KW-1133">Transmembrane helix</keyword>
<dbReference type="EMBL" id="CAJOBC010113232">
    <property type="protein sequence ID" value="CAF4539268.1"/>
    <property type="molecule type" value="Genomic_DNA"/>
</dbReference>